<dbReference type="PRINTS" id="PR00371">
    <property type="entry name" value="FPNCR"/>
</dbReference>
<evidence type="ECO:0000259" key="7">
    <source>
        <dbReference type="Pfam" id="PF00175"/>
    </source>
</evidence>
<evidence type="ECO:0000313" key="10">
    <source>
        <dbReference type="Proteomes" id="UP001516464"/>
    </source>
</evidence>
<keyword evidence="6" id="KW-0520">NAD</keyword>
<dbReference type="Pfam" id="PF00970">
    <property type="entry name" value="FAD_binding_6"/>
    <property type="match status" value="1"/>
</dbReference>
<dbReference type="SUPFAM" id="SSF63380">
    <property type="entry name" value="Riboflavin synthase domain-like"/>
    <property type="match status" value="1"/>
</dbReference>
<dbReference type="Proteomes" id="UP001516464">
    <property type="component" value="Unassembled WGS sequence"/>
</dbReference>
<dbReference type="InterPro" id="IPR017938">
    <property type="entry name" value="Riboflavin_synthase-like_b-brl"/>
</dbReference>
<dbReference type="Gene3D" id="2.40.30.10">
    <property type="entry name" value="Translation factors"/>
    <property type="match status" value="1"/>
</dbReference>
<proteinExistence type="inferred from homology"/>
<evidence type="ECO:0000256" key="6">
    <source>
        <dbReference type="ARBA" id="ARBA00023027"/>
    </source>
</evidence>
<accession>A0ABQ7HXW1</accession>
<dbReference type="InterPro" id="IPR039261">
    <property type="entry name" value="FNR_nucleotide-bd"/>
</dbReference>
<comment type="caution">
    <text evidence="9">The sequence shown here is derived from an EMBL/GenBank/DDBJ whole genome shotgun (WGS) entry which is preliminary data.</text>
</comment>
<dbReference type="InterPro" id="IPR001433">
    <property type="entry name" value="OxRdtase_FAD/NAD-bd"/>
</dbReference>
<evidence type="ECO:0000256" key="1">
    <source>
        <dbReference type="ARBA" id="ARBA00001974"/>
    </source>
</evidence>
<evidence type="ECO:0000256" key="4">
    <source>
        <dbReference type="ARBA" id="ARBA00022827"/>
    </source>
</evidence>
<dbReference type="PANTHER" id="PTHR19370">
    <property type="entry name" value="NADH-CYTOCHROME B5 REDUCTASE"/>
    <property type="match status" value="1"/>
</dbReference>
<evidence type="ECO:0000259" key="8">
    <source>
        <dbReference type="Pfam" id="PF00970"/>
    </source>
</evidence>
<protein>
    <submittedName>
        <fullName evidence="9">NADH-cytochrome b5 reductase 2</fullName>
    </submittedName>
</protein>
<evidence type="ECO:0000256" key="2">
    <source>
        <dbReference type="ARBA" id="ARBA00006105"/>
    </source>
</evidence>
<dbReference type="PRINTS" id="PR00406">
    <property type="entry name" value="CYTB5RDTASE"/>
</dbReference>
<comment type="similarity">
    <text evidence="2">Belongs to the flavoprotein pyridine nucleotide cytochrome reductase family.</text>
</comment>
<dbReference type="InterPro" id="IPR008333">
    <property type="entry name" value="Cbr1-like_FAD-bd_dom"/>
</dbReference>
<gene>
    <name evidence="9" type="primary">MCR1</name>
    <name evidence="9" type="ORF">TCON_1836</name>
</gene>
<reference evidence="9 10" key="1">
    <citation type="submission" date="2019-01" db="EMBL/GenBank/DDBJ databases">
        <title>Genomes sequencing and comparative genomics of infectious freshwater microsporidia, Cucumispora dikerogammari and Thelohania contejeani.</title>
        <authorList>
            <person name="Cormier A."/>
            <person name="Giraud I."/>
            <person name="Wattier R."/>
            <person name="Teixeira M."/>
            <person name="Grandjean F."/>
            <person name="Rigaud T."/>
            <person name="Cordaux R."/>
        </authorList>
    </citation>
    <scope>NUCLEOTIDE SEQUENCE [LARGE SCALE GENOMIC DNA]</scope>
    <source>
        <strain evidence="9">T1</strain>
        <tissue evidence="9">Spores</tissue>
    </source>
</reference>
<feature type="domain" description="Flavoprotein pyridine nucleotide cytochrome reductase-like FAD-binding" evidence="8">
    <location>
        <begin position="7"/>
        <end position="89"/>
    </location>
</feature>
<dbReference type="InterPro" id="IPR001709">
    <property type="entry name" value="Flavoprot_Pyr_Nucl_cyt_Rdtase"/>
</dbReference>
<keyword evidence="10" id="KW-1185">Reference proteome</keyword>
<sequence length="239" mass="27257">MFSKYFIKKKSQLNHNTIHLVISPLTRQIKKYPISSFIYIASDDEAIKRPYTPIKTSPSEIELAIKIYKEGKLTQMINQKQESDFLKCSDAIPKRKYILNEFKNVLLIAGGTGITPMTQLLDFCIGNPENKTKFVLIFCNKTEKDIFMLEKLESYGIKIVHVLEDCESETKNKICGRINSNIIYDVINENDEIFDFVYVCGPPPMITLLAGSKGLNGEQGAFDGILKDIGFNENEVYKF</sequence>
<dbReference type="InterPro" id="IPR001834">
    <property type="entry name" value="CBR-like"/>
</dbReference>
<dbReference type="SUPFAM" id="SSF52343">
    <property type="entry name" value="Ferredoxin reductase-like, C-terminal NADP-linked domain"/>
    <property type="match status" value="1"/>
</dbReference>
<dbReference type="Gene3D" id="3.40.50.80">
    <property type="entry name" value="Nucleotide-binding domain of ferredoxin-NADP reductase (FNR) module"/>
    <property type="match status" value="1"/>
</dbReference>
<keyword evidence="5" id="KW-0560">Oxidoreductase</keyword>
<evidence type="ECO:0000256" key="3">
    <source>
        <dbReference type="ARBA" id="ARBA00022630"/>
    </source>
</evidence>
<evidence type="ECO:0000313" key="9">
    <source>
        <dbReference type="EMBL" id="KAF7682952.1"/>
    </source>
</evidence>
<comment type="cofactor">
    <cofactor evidence="1">
        <name>FAD</name>
        <dbReference type="ChEBI" id="CHEBI:57692"/>
    </cofactor>
</comment>
<organism evidence="9 10">
    <name type="scientific">Astathelohania contejeani</name>
    <dbReference type="NCBI Taxonomy" id="164912"/>
    <lineage>
        <taxon>Eukaryota</taxon>
        <taxon>Fungi</taxon>
        <taxon>Fungi incertae sedis</taxon>
        <taxon>Microsporidia</taxon>
        <taxon>Astathelohaniidae</taxon>
        <taxon>Astathelohania</taxon>
    </lineage>
</organism>
<keyword evidence="3" id="KW-0285">Flavoprotein</keyword>
<feature type="domain" description="Oxidoreductase FAD/NAD(P)-binding" evidence="7">
    <location>
        <begin position="107"/>
        <end position="207"/>
    </location>
</feature>
<dbReference type="Pfam" id="PF00175">
    <property type="entry name" value="NAD_binding_1"/>
    <property type="match status" value="1"/>
</dbReference>
<dbReference type="CDD" id="cd06183">
    <property type="entry name" value="cyt_b5_reduct_like"/>
    <property type="match status" value="1"/>
</dbReference>
<evidence type="ECO:0000256" key="5">
    <source>
        <dbReference type="ARBA" id="ARBA00023002"/>
    </source>
</evidence>
<name>A0ABQ7HXW1_9MICR</name>
<keyword evidence="4" id="KW-0274">FAD</keyword>
<dbReference type="EMBL" id="SBIQ01000152">
    <property type="protein sequence ID" value="KAF7682952.1"/>
    <property type="molecule type" value="Genomic_DNA"/>
</dbReference>